<evidence type="ECO:0000313" key="1">
    <source>
        <dbReference type="EMBL" id="KAK3243993.1"/>
    </source>
</evidence>
<gene>
    <name evidence="1" type="ORF">CYMTET_46382</name>
</gene>
<dbReference type="AlphaFoldDB" id="A0AAE0BXG9"/>
<organism evidence="1 2">
    <name type="scientific">Cymbomonas tetramitiformis</name>
    <dbReference type="NCBI Taxonomy" id="36881"/>
    <lineage>
        <taxon>Eukaryota</taxon>
        <taxon>Viridiplantae</taxon>
        <taxon>Chlorophyta</taxon>
        <taxon>Pyramimonadophyceae</taxon>
        <taxon>Pyramimonadales</taxon>
        <taxon>Pyramimonadaceae</taxon>
        <taxon>Cymbomonas</taxon>
    </lineage>
</organism>
<sequence>MVRGPAGRGFSSIPPGNSSVGAEYRKFGLSLAVVAATTADTGWEKEAYTMLTSSVAAVTSRRSYWSSASTFIPSSSESSDSPVAKP</sequence>
<comment type="caution">
    <text evidence="1">The sequence shown here is derived from an EMBL/GenBank/DDBJ whole genome shotgun (WGS) entry which is preliminary data.</text>
</comment>
<dbReference type="Proteomes" id="UP001190700">
    <property type="component" value="Unassembled WGS sequence"/>
</dbReference>
<evidence type="ECO:0000313" key="2">
    <source>
        <dbReference type="Proteomes" id="UP001190700"/>
    </source>
</evidence>
<proteinExistence type="predicted"/>
<reference evidence="1 2" key="1">
    <citation type="journal article" date="2015" name="Genome Biol. Evol.">
        <title>Comparative Genomics of a Bacterivorous Green Alga Reveals Evolutionary Causalities and Consequences of Phago-Mixotrophic Mode of Nutrition.</title>
        <authorList>
            <person name="Burns J.A."/>
            <person name="Paasch A."/>
            <person name="Narechania A."/>
            <person name="Kim E."/>
        </authorList>
    </citation>
    <scope>NUCLEOTIDE SEQUENCE [LARGE SCALE GENOMIC DNA]</scope>
    <source>
        <strain evidence="1 2">PLY_AMNH</strain>
    </source>
</reference>
<accession>A0AAE0BXG9</accession>
<keyword evidence="2" id="KW-1185">Reference proteome</keyword>
<dbReference type="EMBL" id="LGRX02032454">
    <property type="protein sequence ID" value="KAK3243993.1"/>
    <property type="molecule type" value="Genomic_DNA"/>
</dbReference>
<protein>
    <submittedName>
        <fullName evidence="1">Uncharacterized protein</fullName>
    </submittedName>
</protein>
<name>A0AAE0BXG9_9CHLO</name>